<dbReference type="Gene3D" id="3.30.70.1200">
    <property type="entry name" value="Crispr-associated protein, domain 1"/>
    <property type="match status" value="1"/>
</dbReference>
<dbReference type="SUPFAM" id="SSF117987">
    <property type="entry name" value="CRISPR-associated protein"/>
    <property type="match status" value="2"/>
</dbReference>
<accession>A0A858BV87</accession>
<reference evidence="1 2" key="1">
    <citation type="submission" date="2020-02" db="EMBL/GenBank/DDBJ databases">
        <authorList>
            <person name="Kim Y.B."/>
            <person name="Roh S.W."/>
        </authorList>
    </citation>
    <scope>NUCLEOTIDE SEQUENCE [LARGE SCALE GENOMIC DNA]</scope>
    <source>
        <strain evidence="1 2">DSM 103574</strain>
    </source>
</reference>
<proteinExistence type="predicted"/>
<gene>
    <name evidence="1" type="primary">cas6e</name>
    <name evidence="1" type="ORF">Ami103574_04835</name>
</gene>
<dbReference type="RefSeq" id="WP_163065547.1">
    <property type="nucleotide sequence ID" value="NZ_CP048649.1"/>
</dbReference>
<dbReference type="SMART" id="SM01101">
    <property type="entry name" value="CRISPR_assoc"/>
    <property type="match status" value="1"/>
</dbReference>
<dbReference type="Proteomes" id="UP000466848">
    <property type="component" value="Chromosome"/>
</dbReference>
<evidence type="ECO:0000313" key="1">
    <source>
        <dbReference type="EMBL" id="QIB68684.1"/>
    </source>
</evidence>
<dbReference type="CDD" id="cd09727">
    <property type="entry name" value="Cas6_I-E"/>
    <property type="match status" value="1"/>
</dbReference>
<organism evidence="1 2">
    <name type="scientific">Aminipila butyrica</name>
    <dbReference type="NCBI Taxonomy" id="433296"/>
    <lineage>
        <taxon>Bacteria</taxon>
        <taxon>Bacillati</taxon>
        <taxon>Bacillota</taxon>
        <taxon>Clostridia</taxon>
        <taxon>Peptostreptococcales</taxon>
        <taxon>Anaerovoracaceae</taxon>
        <taxon>Aminipila</taxon>
    </lineage>
</organism>
<dbReference type="Gene3D" id="3.30.70.1210">
    <property type="entry name" value="Crispr-associated protein, domain 2"/>
    <property type="match status" value="1"/>
</dbReference>
<dbReference type="KEGG" id="abut:Ami103574_04835"/>
<dbReference type="EMBL" id="CP048649">
    <property type="protein sequence ID" value="QIB68684.1"/>
    <property type="molecule type" value="Genomic_DNA"/>
</dbReference>
<keyword evidence="2" id="KW-1185">Reference proteome</keyword>
<dbReference type="NCBIfam" id="TIGR01907">
    <property type="entry name" value="casE_Cse3"/>
    <property type="match status" value="1"/>
</dbReference>
<name>A0A858BV87_9FIRM</name>
<sequence>MYYISRVQIDTENRRKISELTHLGAYHNWVEKSFPEEFTAGERSRKLWRIDQLKGRSYLLIVSQGKPDLTQLESYGVSGTGQCKTYEPFLQSLTDGQKMSFRLTANPVRAVKQESQRGKVYPHITAAQQLEYLEKRAERLGFSLINNDYQIVQRDFPILKKKGGKSMKLARAIYEGSLLIEDAEIFKKILTEGVGKEKAYGFGMMTVVPRGR</sequence>
<dbReference type="InterPro" id="IPR010179">
    <property type="entry name" value="CRISPR-assoc_prot_Cse3"/>
</dbReference>
<dbReference type="AlphaFoldDB" id="A0A858BV87"/>
<evidence type="ECO:0000313" key="2">
    <source>
        <dbReference type="Proteomes" id="UP000466848"/>
    </source>
</evidence>
<dbReference type="Pfam" id="PF08798">
    <property type="entry name" value="CRISPR_assoc"/>
    <property type="match status" value="1"/>
</dbReference>
<protein>
    <submittedName>
        <fullName evidence="1">Type I-E CRISPR-associated protein Cas6/Cse3/CasE</fullName>
    </submittedName>
</protein>